<reference evidence="2" key="1">
    <citation type="submission" date="2021-02" db="EMBL/GenBank/DDBJ databases">
        <authorList>
            <person name="Dougan E. K."/>
            <person name="Rhodes N."/>
            <person name="Thang M."/>
            <person name="Chan C."/>
        </authorList>
    </citation>
    <scope>NUCLEOTIDE SEQUENCE</scope>
</reference>
<dbReference type="EMBL" id="CAJNIZ010022135">
    <property type="protein sequence ID" value="CAE7458253.1"/>
    <property type="molecule type" value="Genomic_DNA"/>
</dbReference>
<name>A0A812S234_SYMPI</name>
<organism evidence="2 3">
    <name type="scientific">Symbiodinium pilosum</name>
    <name type="common">Dinoflagellate</name>
    <dbReference type="NCBI Taxonomy" id="2952"/>
    <lineage>
        <taxon>Eukaryota</taxon>
        <taxon>Sar</taxon>
        <taxon>Alveolata</taxon>
        <taxon>Dinophyceae</taxon>
        <taxon>Suessiales</taxon>
        <taxon>Symbiodiniaceae</taxon>
        <taxon>Symbiodinium</taxon>
    </lineage>
</organism>
<feature type="region of interest" description="Disordered" evidence="1">
    <location>
        <begin position="1"/>
        <end position="29"/>
    </location>
</feature>
<feature type="non-terminal residue" evidence="2">
    <location>
        <position position="1"/>
    </location>
</feature>
<feature type="non-terminal residue" evidence="2">
    <location>
        <position position="95"/>
    </location>
</feature>
<evidence type="ECO:0000313" key="2">
    <source>
        <dbReference type="EMBL" id="CAE7458253.1"/>
    </source>
</evidence>
<comment type="caution">
    <text evidence="2">The sequence shown here is derived from an EMBL/GenBank/DDBJ whole genome shotgun (WGS) entry which is preliminary data.</text>
</comment>
<dbReference type="Proteomes" id="UP000649617">
    <property type="component" value="Unassembled WGS sequence"/>
</dbReference>
<proteinExistence type="predicted"/>
<dbReference type="AlphaFoldDB" id="A0A812S234"/>
<accession>A0A812S234</accession>
<evidence type="ECO:0000313" key="3">
    <source>
        <dbReference type="Proteomes" id="UP000649617"/>
    </source>
</evidence>
<evidence type="ECO:0000256" key="1">
    <source>
        <dbReference type="SAM" id="MobiDB-lite"/>
    </source>
</evidence>
<gene>
    <name evidence="2" type="ORF">SPIL2461_LOCUS11306</name>
</gene>
<protein>
    <submittedName>
        <fullName evidence="2">Uncharacterized protein</fullName>
    </submittedName>
</protein>
<keyword evidence="3" id="KW-1185">Reference proteome</keyword>
<sequence>SEPLWKIIESTPKPHNGQGARQSEEDEGSCHAVLLAQAQEEGDMATQKVQRRLSDHRRGHFASWHEFWSYYRQIDKAPPSSGPCWRRELTQLKSK</sequence>